<gene>
    <name evidence="2" type="ORF">AVENLUH5627_01751</name>
</gene>
<proteinExistence type="predicted"/>
<accession>A0A150HPY8</accession>
<evidence type="ECO:0008006" key="4">
    <source>
        <dbReference type="Google" id="ProtNLM"/>
    </source>
</evidence>
<feature type="transmembrane region" description="Helical" evidence="1">
    <location>
        <begin position="7"/>
        <end position="32"/>
    </location>
</feature>
<keyword evidence="1" id="KW-1133">Transmembrane helix</keyword>
<comment type="caution">
    <text evidence="2">The sequence shown here is derived from an EMBL/GenBank/DDBJ whole genome shotgun (WGS) entry which is preliminary data.</text>
</comment>
<dbReference type="PATRIC" id="fig|52133.18.peg.1822"/>
<name>A0A150HPY8_9GAMM</name>
<reference evidence="2 3" key="1">
    <citation type="journal article" date="2016" name="Sci. Rep.">
        <title>Genomic and phenotypic characterization of the species Acinetobacter venetianus.</title>
        <authorList>
            <person name="Fondi M."/>
            <person name="Maida I."/>
            <person name="Perrin E."/>
            <person name="Orlandini V."/>
            <person name="La Torre L."/>
            <person name="Bosi E."/>
            <person name="Negroni A."/>
            <person name="Zanaroli G."/>
            <person name="Fava F."/>
            <person name="Decorosi F."/>
            <person name="Giovannetti L."/>
            <person name="Viti C."/>
            <person name="Vaneechoutte M."/>
            <person name="Dijkshoorn L."/>
            <person name="Fani R."/>
        </authorList>
    </citation>
    <scope>NUCLEOTIDE SEQUENCE [LARGE SCALE GENOMIC DNA]</scope>
    <source>
        <strain evidence="2 3">LUH5627</strain>
    </source>
</reference>
<evidence type="ECO:0000313" key="2">
    <source>
        <dbReference type="EMBL" id="KXZ68644.1"/>
    </source>
</evidence>
<dbReference type="RefSeq" id="WP_061518784.1">
    <property type="nucleotide sequence ID" value="NZ_JRUE01000162.1"/>
</dbReference>
<organism evidence="2 3">
    <name type="scientific">Acinetobacter venetianus</name>
    <dbReference type="NCBI Taxonomy" id="52133"/>
    <lineage>
        <taxon>Bacteria</taxon>
        <taxon>Pseudomonadati</taxon>
        <taxon>Pseudomonadota</taxon>
        <taxon>Gammaproteobacteria</taxon>
        <taxon>Moraxellales</taxon>
        <taxon>Moraxellaceae</taxon>
        <taxon>Acinetobacter</taxon>
    </lineage>
</organism>
<keyword evidence="1" id="KW-0472">Membrane</keyword>
<evidence type="ECO:0000313" key="3">
    <source>
        <dbReference type="Proteomes" id="UP000075680"/>
    </source>
</evidence>
<evidence type="ECO:0000256" key="1">
    <source>
        <dbReference type="SAM" id="Phobius"/>
    </source>
</evidence>
<dbReference type="AlphaFoldDB" id="A0A150HPY8"/>
<dbReference type="EMBL" id="JRUE01000162">
    <property type="protein sequence ID" value="KXZ68644.1"/>
    <property type="molecule type" value="Genomic_DNA"/>
</dbReference>
<sequence length="267" mass="28323">MKSNQHGATLIVTLMVVLVVTIIGVLAIRIAMTTLNISTNAQLNQFLSQTADTPINQVYTSDLSTMVDLSGAIGYALEDNKIEPGNEYIFCYRPTSSEKFGASFNVTTLRPPVKNAAANTKATVAYGGASGFCDLTKDFGSKREAVVTQVAVKIPSGALEDLPPGAMLARGTTLSGGTILPKNLVEQQRVRVTTTAIVPMYANDVDAAQACIGTDATKPGYINDNVDEDTKGKVTVAECLADLGVPVTSQVQEFNLQTLFEQIQAPD</sequence>
<keyword evidence="1" id="KW-0812">Transmembrane</keyword>
<protein>
    <recommendedName>
        <fullName evidence="4">Pilus assembly protein PilX</fullName>
    </recommendedName>
</protein>
<dbReference type="Proteomes" id="UP000075680">
    <property type="component" value="Unassembled WGS sequence"/>
</dbReference>